<dbReference type="InterPro" id="IPR002413">
    <property type="entry name" value="V5_allergen-like"/>
</dbReference>
<dbReference type="Gramene" id="ORUFI07G01690.1">
    <property type="protein sequence ID" value="ORUFI07G01690.1"/>
    <property type="gene ID" value="ORUFI07G01690"/>
</dbReference>
<dbReference type="PANTHER" id="PTHR10334">
    <property type="entry name" value="CYSTEINE-RICH SECRETORY PROTEIN-RELATED"/>
    <property type="match status" value="1"/>
</dbReference>
<dbReference type="InterPro" id="IPR014044">
    <property type="entry name" value="CAP_dom"/>
</dbReference>
<feature type="domain" description="SCP" evidence="4">
    <location>
        <begin position="195"/>
        <end position="332"/>
    </location>
</feature>
<proteinExistence type="predicted"/>
<dbReference type="AlphaFoldDB" id="A0A0E0Q3L8"/>
<evidence type="ECO:0000256" key="3">
    <source>
        <dbReference type="SAM" id="SignalP"/>
    </source>
</evidence>
<sequence>MERGASFAVVMAAMAVVLATTSTAQAQTTATDIVNIHNAARSAVGVPALSWDDNLAAYAQGYANQRAGDCALRHSDRNNYQYGENLSWNPSVQAWTAASSVDQWVAEKGSYDYASNSCVGGAMCGHYTQVVWRDTTAVGCAAVACNANRGVFFICTYFPAGNVQNQRPMAQKAFALVLLAAATLAMAASTAAAQSSPQDFLDAHNAARRGEGAGLPDVAWSTTLQAFAESYVAQLAAATTCSLAHSNSEDLGYGENLYGPAAAGSSAATAAAAVSKWMEEKADYVYSSNTCTRGALLECGHYTQVVWRSTTSIGCASAACSNGGGPSAYWSLAS</sequence>
<evidence type="ECO:0000256" key="2">
    <source>
        <dbReference type="ARBA" id="ARBA00023265"/>
    </source>
</evidence>
<evidence type="ECO:0000313" key="6">
    <source>
        <dbReference type="Proteomes" id="UP000008022"/>
    </source>
</evidence>
<dbReference type="InterPro" id="IPR001283">
    <property type="entry name" value="CRISP-related"/>
</dbReference>
<name>A0A0E0Q3L8_ORYRU</name>
<reference evidence="5" key="2">
    <citation type="submission" date="2015-06" db="UniProtKB">
        <authorList>
            <consortium name="EnsemblPlants"/>
        </authorList>
    </citation>
    <scope>IDENTIFICATION</scope>
</reference>
<feature type="signal peptide" evidence="3">
    <location>
        <begin position="1"/>
        <end position="26"/>
    </location>
</feature>
<accession>A0A0E0Q3L8</accession>
<reference evidence="6" key="1">
    <citation type="submission" date="2013-06" db="EMBL/GenBank/DDBJ databases">
        <authorList>
            <person name="Zhao Q."/>
        </authorList>
    </citation>
    <scope>NUCLEOTIDE SEQUENCE</scope>
    <source>
        <strain evidence="6">cv. W1943</strain>
    </source>
</reference>
<dbReference type="SUPFAM" id="SSF55797">
    <property type="entry name" value="PR-1-like"/>
    <property type="match status" value="2"/>
</dbReference>
<dbReference type="STRING" id="4529.A0A0E0Q3L8"/>
<dbReference type="PROSITE" id="PS01009">
    <property type="entry name" value="CRISP_1"/>
    <property type="match status" value="2"/>
</dbReference>
<dbReference type="InterPro" id="IPR035940">
    <property type="entry name" value="CAP_sf"/>
</dbReference>
<evidence type="ECO:0000256" key="1">
    <source>
        <dbReference type="ARBA" id="ARBA00003143"/>
    </source>
</evidence>
<dbReference type="Pfam" id="PF00188">
    <property type="entry name" value="CAP"/>
    <property type="match status" value="2"/>
</dbReference>
<keyword evidence="2" id="KW-0611">Plant defense</keyword>
<feature type="domain" description="SCP" evidence="4">
    <location>
        <begin position="28"/>
        <end position="165"/>
    </location>
</feature>
<protein>
    <recommendedName>
        <fullName evidence="4">SCP domain-containing protein</fullName>
    </recommendedName>
</protein>
<comment type="function">
    <text evidence="1">Probably involved in the defense reaction of plants against pathogens.</text>
</comment>
<evidence type="ECO:0000313" key="5">
    <source>
        <dbReference type="EnsemblPlants" id="ORUFI07G01690.1"/>
    </source>
</evidence>
<dbReference type="eggNOG" id="KOG3017">
    <property type="taxonomic scope" value="Eukaryota"/>
</dbReference>
<dbReference type="EnsemblPlants" id="ORUFI07G01690.1">
    <property type="protein sequence ID" value="ORUFI07G01690.1"/>
    <property type="gene ID" value="ORUFI07G01690"/>
</dbReference>
<keyword evidence="3" id="KW-0732">Signal</keyword>
<dbReference type="SMART" id="SM00198">
    <property type="entry name" value="SCP"/>
    <property type="match status" value="2"/>
</dbReference>
<dbReference type="HOGENOM" id="CLU_035730_8_3_1"/>
<keyword evidence="6" id="KW-1185">Reference proteome</keyword>
<organism evidence="5 6">
    <name type="scientific">Oryza rufipogon</name>
    <name type="common">Brownbeard rice</name>
    <name type="synonym">Asian wild rice</name>
    <dbReference type="NCBI Taxonomy" id="4529"/>
    <lineage>
        <taxon>Eukaryota</taxon>
        <taxon>Viridiplantae</taxon>
        <taxon>Streptophyta</taxon>
        <taxon>Embryophyta</taxon>
        <taxon>Tracheophyta</taxon>
        <taxon>Spermatophyta</taxon>
        <taxon>Magnoliopsida</taxon>
        <taxon>Liliopsida</taxon>
        <taxon>Poales</taxon>
        <taxon>Poaceae</taxon>
        <taxon>BOP clade</taxon>
        <taxon>Oryzoideae</taxon>
        <taxon>Oryzeae</taxon>
        <taxon>Oryzinae</taxon>
        <taxon>Oryza</taxon>
    </lineage>
</organism>
<dbReference type="Gene3D" id="3.40.33.10">
    <property type="entry name" value="CAP"/>
    <property type="match status" value="2"/>
</dbReference>
<dbReference type="PRINTS" id="PR00837">
    <property type="entry name" value="V5TPXLIKE"/>
</dbReference>
<dbReference type="PRINTS" id="PR00838">
    <property type="entry name" value="V5ALLERGEN"/>
</dbReference>
<dbReference type="CDD" id="cd05381">
    <property type="entry name" value="CAP_PR-1"/>
    <property type="match status" value="1"/>
</dbReference>
<dbReference type="InterPro" id="IPR018244">
    <property type="entry name" value="Allrgn_V5/Tpx1_CS"/>
</dbReference>
<dbReference type="GO" id="GO:0005576">
    <property type="term" value="C:extracellular region"/>
    <property type="evidence" value="ECO:0007669"/>
    <property type="project" value="InterPro"/>
</dbReference>
<keyword evidence="2" id="KW-0568">Pathogenesis-related protein</keyword>
<dbReference type="OMA" id="PMAQKAF"/>
<dbReference type="Proteomes" id="UP000008022">
    <property type="component" value="Unassembled WGS sequence"/>
</dbReference>
<evidence type="ECO:0000259" key="4">
    <source>
        <dbReference type="SMART" id="SM00198"/>
    </source>
</evidence>
<feature type="chain" id="PRO_5002370911" description="SCP domain-containing protein" evidence="3">
    <location>
        <begin position="27"/>
        <end position="334"/>
    </location>
</feature>
<dbReference type="FunFam" id="3.40.33.10:FF:000004">
    <property type="entry name" value="CAP, cysteine-rich secretory protein, antigen 5"/>
    <property type="match status" value="2"/>
</dbReference>